<evidence type="ECO:0000313" key="1">
    <source>
        <dbReference type="EMBL" id="ASM77071.1"/>
    </source>
</evidence>
<dbReference type="SUPFAM" id="SSF52266">
    <property type="entry name" value="SGNH hydrolase"/>
    <property type="match status" value="1"/>
</dbReference>
<proteinExistence type="predicted"/>
<evidence type="ECO:0008006" key="3">
    <source>
        <dbReference type="Google" id="ProtNLM"/>
    </source>
</evidence>
<dbReference type="InterPro" id="IPR036514">
    <property type="entry name" value="SGNH_hydro_sf"/>
</dbReference>
<protein>
    <recommendedName>
        <fullName evidence="3">Esterase</fullName>
    </recommendedName>
</protein>
<dbReference type="GO" id="GO:0016788">
    <property type="term" value="F:hydrolase activity, acting on ester bonds"/>
    <property type="evidence" value="ECO:0007669"/>
    <property type="project" value="UniProtKB-ARBA"/>
</dbReference>
<keyword evidence="2" id="KW-1185">Reference proteome</keyword>
<dbReference type="Proteomes" id="UP000199729">
    <property type="component" value="Chromosome"/>
</dbReference>
<dbReference type="KEGG" id="vff:VITFI_CDS1293"/>
<organism evidence="1 2">
    <name type="scientific">Vitreoscilla filiformis</name>
    <dbReference type="NCBI Taxonomy" id="63"/>
    <lineage>
        <taxon>Bacteria</taxon>
        <taxon>Pseudomonadati</taxon>
        <taxon>Pseudomonadota</taxon>
        <taxon>Betaproteobacteria</taxon>
        <taxon>Neisseriales</taxon>
        <taxon>Neisseriaceae</taxon>
        <taxon>Vitreoscilla</taxon>
    </lineage>
</organism>
<dbReference type="Gene3D" id="3.40.50.1110">
    <property type="entry name" value="SGNH hydrolase"/>
    <property type="match status" value="1"/>
</dbReference>
<gene>
    <name evidence="1" type="ORF">VITFI_CDS1293</name>
</gene>
<accession>A0A221KDI4</accession>
<sequence>MEHSAMTAFRPSSFATRPGRWLRATLASVTLAGALVGCGGSVSTAEPFQAGRLIVFGDELSLMVDSDGKGNARHYGINALDSTDSSGSTVACGTANHRIWVQYLASLYGLTFAECNPNGIDDSAILALSRASYGATAADLKAQVLGFEEDLQGGFNETDLVSVLVGLHDVLQVYHDTTYATMADKEAEIYARGKVVAQMIKRMAGNGTRVLVSLVMDVGLTPYAQALGTTEAGHLTALSDQFNLGLRQNMSNDGTHIGLVELNSVVRTYHNNATLNHTELACDEDHRNTDSYAGGTRTTTGNLLNCTTATLVSGDTDPATTYLWADALHPNAYLIQRYLGQLAQTRASDNF</sequence>
<dbReference type="EMBL" id="CP022423">
    <property type="protein sequence ID" value="ASM77071.1"/>
    <property type="molecule type" value="Genomic_DNA"/>
</dbReference>
<name>A0A221KDI4_VITFI</name>
<reference evidence="1 2" key="1">
    <citation type="submission" date="2017-07" db="EMBL/GenBank/DDBJ databases">
        <title>Complete Genome Sequence of the cosmetic ferment Vitreoscilla filiformis (ATCC15551).</title>
        <authorList>
            <person name="Contreras S."/>
            <person name="Sagory-Zalkind P."/>
            <person name="Blanquart H."/>
            <person name="Iltis A."/>
            <person name="Morand S.C."/>
        </authorList>
    </citation>
    <scope>NUCLEOTIDE SEQUENCE [LARGE SCALE GENOMIC DNA]</scope>
    <source>
        <strain evidence="1 2">ATCC 15551</strain>
    </source>
</reference>
<dbReference type="AlphaFoldDB" id="A0A221KDI4"/>
<evidence type="ECO:0000313" key="2">
    <source>
        <dbReference type="Proteomes" id="UP000199729"/>
    </source>
</evidence>